<organism evidence="1">
    <name type="scientific">viral metagenome</name>
    <dbReference type="NCBI Taxonomy" id="1070528"/>
    <lineage>
        <taxon>unclassified sequences</taxon>
        <taxon>metagenomes</taxon>
        <taxon>organismal metagenomes</taxon>
    </lineage>
</organism>
<dbReference type="Gene3D" id="1.20.1270.70">
    <property type="entry name" value="Designed single chain three-helix bundle"/>
    <property type="match status" value="1"/>
</dbReference>
<sequence length="92" mass="10705">MGLTGSKWNCLEGGWPLSDNIQERVTALEQKNIRLDTMQHTIDTNHDSLDQRIQSLNSDIKHTLIRMEKLEHRMTLMVFEQQDNDLVILKSS</sequence>
<name>A0A6C0HJ67_9ZZZZ</name>
<evidence type="ECO:0000313" key="1">
    <source>
        <dbReference type="EMBL" id="QHT80642.1"/>
    </source>
</evidence>
<dbReference type="EMBL" id="MN739974">
    <property type="protein sequence ID" value="QHT80642.1"/>
    <property type="molecule type" value="Genomic_DNA"/>
</dbReference>
<accession>A0A6C0HJ67</accession>
<proteinExistence type="predicted"/>
<reference evidence="1" key="1">
    <citation type="journal article" date="2020" name="Nature">
        <title>Giant virus diversity and host interactions through global metagenomics.</title>
        <authorList>
            <person name="Schulz F."/>
            <person name="Roux S."/>
            <person name="Paez-Espino D."/>
            <person name="Jungbluth S."/>
            <person name="Walsh D.A."/>
            <person name="Denef V.J."/>
            <person name="McMahon K.D."/>
            <person name="Konstantinidis K.T."/>
            <person name="Eloe-Fadrosh E.A."/>
            <person name="Kyrpides N.C."/>
            <person name="Woyke T."/>
        </authorList>
    </citation>
    <scope>NUCLEOTIDE SEQUENCE</scope>
    <source>
        <strain evidence="1">GVMAG-M-3300023184-121</strain>
    </source>
</reference>
<dbReference type="AlphaFoldDB" id="A0A6C0HJ67"/>
<protein>
    <submittedName>
        <fullName evidence="1">Uncharacterized protein</fullName>
    </submittedName>
</protein>